<dbReference type="AlphaFoldDB" id="A0A164W6T5"/>
<keyword evidence="2" id="KW-1185">Reference proteome</keyword>
<accession>A0A164W6T5</accession>
<dbReference type="EMBL" id="LRGB01001326">
    <property type="protein sequence ID" value="KZS13000.1"/>
    <property type="molecule type" value="Genomic_DNA"/>
</dbReference>
<comment type="caution">
    <text evidence="1">The sequence shown here is derived from an EMBL/GenBank/DDBJ whole genome shotgun (WGS) entry which is preliminary data.</text>
</comment>
<name>A0A164W6T5_9CRUS</name>
<organism evidence="1 2">
    <name type="scientific">Daphnia magna</name>
    <dbReference type="NCBI Taxonomy" id="35525"/>
    <lineage>
        <taxon>Eukaryota</taxon>
        <taxon>Metazoa</taxon>
        <taxon>Ecdysozoa</taxon>
        <taxon>Arthropoda</taxon>
        <taxon>Crustacea</taxon>
        <taxon>Branchiopoda</taxon>
        <taxon>Diplostraca</taxon>
        <taxon>Cladocera</taxon>
        <taxon>Anomopoda</taxon>
        <taxon>Daphniidae</taxon>
        <taxon>Daphnia</taxon>
    </lineage>
</organism>
<reference evidence="1 2" key="1">
    <citation type="submission" date="2016-03" db="EMBL/GenBank/DDBJ databases">
        <title>EvidentialGene: Evidence-directed Construction of Genes on Genomes.</title>
        <authorList>
            <person name="Gilbert D.G."/>
            <person name="Choi J.-H."/>
            <person name="Mockaitis K."/>
            <person name="Colbourne J."/>
            <person name="Pfrender M."/>
        </authorList>
    </citation>
    <scope>NUCLEOTIDE SEQUENCE [LARGE SCALE GENOMIC DNA]</scope>
    <source>
        <strain evidence="1 2">Xinb3</strain>
        <tissue evidence="1">Complete organism</tissue>
    </source>
</reference>
<proteinExistence type="predicted"/>
<dbReference type="Proteomes" id="UP000076858">
    <property type="component" value="Unassembled WGS sequence"/>
</dbReference>
<evidence type="ECO:0000313" key="2">
    <source>
        <dbReference type="Proteomes" id="UP000076858"/>
    </source>
</evidence>
<gene>
    <name evidence="1" type="ORF">APZ42_021974</name>
</gene>
<evidence type="ECO:0000313" key="1">
    <source>
        <dbReference type="EMBL" id="KZS13000.1"/>
    </source>
</evidence>
<protein>
    <submittedName>
        <fullName evidence="1">Uncharacterized protein</fullName>
    </submittedName>
</protein>
<sequence length="80" mass="9004">MSELDLEFFGLWEWVAMVRVISPLFLLLCLGALEIVECLPGPPPSTIHFPSIVRSNLFILFYFSLSLSQPHSINVRGKIG</sequence>